<keyword evidence="5 6" id="KW-0472">Membrane</keyword>
<dbReference type="PANTHER" id="PTHR42709">
    <property type="entry name" value="ALKALINE PHOSPHATASE LIKE PROTEIN"/>
    <property type="match status" value="1"/>
</dbReference>
<evidence type="ECO:0000256" key="2">
    <source>
        <dbReference type="ARBA" id="ARBA00022475"/>
    </source>
</evidence>
<feature type="transmembrane region" description="Helical" evidence="6">
    <location>
        <begin position="52"/>
        <end position="74"/>
    </location>
</feature>
<proteinExistence type="predicted"/>
<dbReference type="RefSeq" id="WP_061523620.1">
    <property type="nucleotide sequence ID" value="NZ_JRHX01000010.1"/>
</dbReference>
<comment type="subcellular location">
    <subcellularLocation>
        <location evidence="1">Cell membrane</location>
        <topology evidence="1">Multi-pass membrane protein</topology>
    </subcellularLocation>
</comment>
<evidence type="ECO:0000256" key="6">
    <source>
        <dbReference type="SAM" id="Phobius"/>
    </source>
</evidence>
<accession>A0A150I173</accession>
<evidence type="ECO:0000256" key="3">
    <source>
        <dbReference type="ARBA" id="ARBA00022692"/>
    </source>
</evidence>
<gene>
    <name evidence="8" type="primary">yabI</name>
    <name evidence="8" type="ORF">AVENLUH13518_00108</name>
</gene>
<evidence type="ECO:0000259" key="7">
    <source>
        <dbReference type="Pfam" id="PF09335"/>
    </source>
</evidence>
<dbReference type="InterPro" id="IPR032816">
    <property type="entry name" value="VTT_dom"/>
</dbReference>
<dbReference type="PATRIC" id="fig|52133.19.peg.116"/>
<dbReference type="GO" id="GO:0005886">
    <property type="term" value="C:plasma membrane"/>
    <property type="evidence" value="ECO:0007669"/>
    <property type="project" value="UniProtKB-SubCell"/>
</dbReference>
<keyword evidence="3 6" id="KW-0812">Transmembrane</keyword>
<dbReference type="Pfam" id="PF09335">
    <property type="entry name" value="VTT_dom"/>
    <property type="match status" value="1"/>
</dbReference>
<dbReference type="Proteomes" id="UP000075544">
    <property type="component" value="Unassembled WGS sequence"/>
</dbReference>
<organism evidence="8 9">
    <name type="scientific">Acinetobacter venetianus</name>
    <dbReference type="NCBI Taxonomy" id="52133"/>
    <lineage>
        <taxon>Bacteria</taxon>
        <taxon>Pseudomonadati</taxon>
        <taxon>Pseudomonadota</taxon>
        <taxon>Gammaproteobacteria</taxon>
        <taxon>Moraxellales</taxon>
        <taxon>Moraxellaceae</taxon>
        <taxon>Acinetobacter</taxon>
    </lineage>
</organism>
<keyword evidence="2" id="KW-1003">Cell membrane</keyword>
<feature type="domain" description="VTT" evidence="7">
    <location>
        <begin position="32"/>
        <end position="162"/>
    </location>
</feature>
<evidence type="ECO:0000256" key="5">
    <source>
        <dbReference type="ARBA" id="ARBA00023136"/>
    </source>
</evidence>
<dbReference type="InterPro" id="IPR051311">
    <property type="entry name" value="DedA_domain"/>
</dbReference>
<dbReference type="AlphaFoldDB" id="A0A150I173"/>
<feature type="transmembrane region" description="Helical" evidence="6">
    <location>
        <begin position="174"/>
        <end position="195"/>
    </location>
</feature>
<evidence type="ECO:0000313" key="8">
    <source>
        <dbReference type="EMBL" id="KXZ72984.1"/>
    </source>
</evidence>
<name>A0A150I173_9GAMM</name>
<keyword evidence="4 6" id="KW-1133">Transmembrane helix</keyword>
<sequence>MGLEEWVLSIMEKLGYLGIAFLMFLDNVFPPIPSEIIMPSAGYTASKGELTLIGVIIAGSIGSIVAAMLFYWIGRKVPQPQLFKFIERYGKYIRIQVTDLEKALNWFNKHGHRIVFFGRMIPAVRSLISIPAGMSRMPFAKFMIYSSAGTVLWTSFLAYLGYHFSENQALMSAIMQRMSYFILAVVIIYIAWWCFKKFYLNKSENSPK</sequence>
<evidence type="ECO:0000256" key="4">
    <source>
        <dbReference type="ARBA" id="ARBA00022989"/>
    </source>
</evidence>
<evidence type="ECO:0000256" key="1">
    <source>
        <dbReference type="ARBA" id="ARBA00004651"/>
    </source>
</evidence>
<dbReference type="EMBL" id="JRHX01000010">
    <property type="protein sequence ID" value="KXZ72984.1"/>
    <property type="molecule type" value="Genomic_DNA"/>
</dbReference>
<evidence type="ECO:0000313" key="9">
    <source>
        <dbReference type="Proteomes" id="UP000075544"/>
    </source>
</evidence>
<feature type="transmembrane region" description="Helical" evidence="6">
    <location>
        <begin position="14"/>
        <end position="32"/>
    </location>
</feature>
<protein>
    <submittedName>
        <fullName evidence="8">Inner membrane protein YabI</fullName>
    </submittedName>
</protein>
<feature type="transmembrane region" description="Helical" evidence="6">
    <location>
        <begin position="142"/>
        <end position="162"/>
    </location>
</feature>
<comment type="caution">
    <text evidence="8">The sequence shown here is derived from an EMBL/GenBank/DDBJ whole genome shotgun (WGS) entry which is preliminary data.</text>
</comment>
<reference evidence="8 9" key="1">
    <citation type="journal article" date="2016" name="Sci. Rep.">
        <title>Genomic and phenotypic characterization of the species Acinetobacter venetianus.</title>
        <authorList>
            <person name="Fondi M."/>
            <person name="Maida I."/>
            <person name="Perrin E."/>
            <person name="Orlandini V."/>
            <person name="La Torre L."/>
            <person name="Bosi E."/>
            <person name="Negroni A."/>
            <person name="Zanaroli G."/>
            <person name="Fava F."/>
            <person name="Decorosi F."/>
            <person name="Giovannetti L."/>
            <person name="Viti C."/>
            <person name="Vaneechoutte M."/>
            <person name="Dijkshoorn L."/>
            <person name="Fani R."/>
        </authorList>
    </citation>
    <scope>NUCLEOTIDE SEQUENCE [LARGE SCALE GENOMIC DNA]</scope>
    <source>
        <strain evidence="8 9">LUH13518</strain>
    </source>
</reference>
<dbReference type="PANTHER" id="PTHR42709:SF6">
    <property type="entry name" value="UNDECAPRENYL PHOSPHATE TRANSPORTER A"/>
    <property type="match status" value="1"/>
</dbReference>